<proteinExistence type="predicted"/>
<protein>
    <submittedName>
        <fullName evidence="1">Uncharacterized protein</fullName>
    </submittedName>
</protein>
<dbReference type="EMBL" id="CAXAQS010000542">
    <property type="protein sequence ID" value="CAK9252031.1"/>
    <property type="molecule type" value="Genomic_DNA"/>
</dbReference>
<comment type="caution">
    <text evidence="1">The sequence shown here is derived from an EMBL/GenBank/DDBJ whole genome shotgun (WGS) entry which is preliminary data.</text>
</comment>
<dbReference type="Proteomes" id="UP001497444">
    <property type="component" value="Unassembled WGS sequence"/>
</dbReference>
<gene>
    <name evidence="1" type="ORF">CSSPJE1EN1_LOCUS27409</name>
</gene>
<organism evidence="1 2">
    <name type="scientific">Sphagnum jensenii</name>
    <dbReference type="NCBI Taxonomy" id="128206"/>
    <lineage>
        <taxon>Eukaryota</taxon>
        <taxon>Viridiplantae</taxon>
        <taxon>Streptophyta</taxon>
        <taxon>Embryophyta</taxon>
        <taxon>Bryophyta</taxon>
        <taxon>Sphagnophytina</taxon>
        <taxon>Sphagnopsida</taxon>
        <taxon>Sphagnales</taxon>
        <taxon>Sphagnaceae</taxon>
        <taxon>Sphagnum</taxon>
    </lineage>
</organism>
<accession>A0ABP0VDJ2</accession>
<sequence>MAVFALMTRTAAPRRLNIIADMDWVEDPSIRAAAAQLGFVPWSSENMKALLNAGELVAVFPEGLAAINKPFSERYRVRDFDWTRLLPAIELGVNIYTMSTVGCEEAIPNISHRKILKRYLACPHCQ</sequence>
<evidence type="ECO:0000313" key="2">
    <source>
        <dbReference type="Proteomes" id="UP001497444"/>
    </source>
</evidence>
<keyword evidence="2" id="KW-1185">Reference proteome</keyword>
<evidence type="ECO:0000313" key="1">
    <source>
        <dbReference type="EMBL" id="CAK9252031.1"/>
    </source>
</evidence>
<name>A0ABP0VDJ2_9BRYO</name>
<reference evidence="1" key="1">
    <citation type="submission" date="2024-02" db="EMBL/GenBank/DDBJ databases">
        <authorList>
            <consortium name="ELIXIR-Norway"/>
            <consortium name="Elixir Norway"/>
        </authorList>
    </citation>
    <scope>NUCLEOTIDE SEQUENCE</scope>
</reference>